<dbReference type="GO" id="GO:0005524">
    <property type="term" value="F:ATP binding"/>
    <property type="evidence" value="ECO:0007669"/>
    <property type="project" value="UniProtKB-KW"/>
</dbReference>
<feature type="non-terminal residue" evidence="4">
    <location>
        <position position="1"/>
    </location>
</feature>
<organism evidence="4">
    <name type="scientific">human gut metagenome</name>
    <dbReference type="NCBI Taxonomy" id="408170"/>
    <lineage>
        <taxon>unclassified sequences</taxon>
        <taxon>metagenomes</taxon>
        <taxon>organismal metagenomes</taxon>
    </lineage>
</organism>
<dbReference type="SUPFAM" id="SSF52540">
    <property type="entry name" value="P-loop containing nucleoside triphosphate hydrolases"/>
    <property type="match status" value="1"/>
</dbReference>
<sequence>FSNFILEINKKRIKNMKSVCEYFEMVNISLDDQDKIMKEYSTGMKSKMQTLVNIISDKKVLLLDEPFTSLDILVQEQMKKLLREIKKNKIIVITTHILEIAIELCDEIIILKDGKFNLIEKKDLNDNEYKKKIIQSLECENVN</sequence>
<dbReference type="PANTHER" id="PTHR42939">
    <property type="entry name" value="ABC TRANSPORTER ATP-BINDING PROTEIN ALBC-RELATED"/>
    <property type="match status" value="1"/>
</dbReference>
<dbReference type="EMBL" id="AJWZ01001662">
    <property type="protein sequence ID" value="EKC73131.1"/>
    <property type="molecule type" value="Genomic_DNA"/>
</dbReference>
<evidence type="ECO:0000256" key="2">
    <source>
        <dbReference type="ARBA" id="ARBA00022741"/>
    </source>
</evidence>
<dbReference type="Gene3D" id="3.40.50.300">
    <property type="entry name" value="P-loop containing nucleotide triphosphate hydrolases"/>
    <property type="match status" value="1"/>
</dbReference>
<gene>
    <name evidence="4" type="ORF">OBE_02541</name>
</gene>
<name>K1UNY2_9ZZZZ</name>
<keyword evidence="3 4" id="KW-0067">ATP-binding</keyword>
<dbReference type="AlphaFoldDB" id="K1UNY2"/>
<keyword evidence="1" id="KW-0813">Transport</keyword>
<dbReference type="PANTHER" id="PTHR42939:SF1">
    <property type="entry name" value="ABC TRANSPORTER ATP-BINDING PROTEIN ALBC-RELATED"/>
    <property type="match status" value="1"/>
</dbReference>
<proteinExistence type="predicted"/>
<protein>
    <submittedName>
        <fullName evidence="4">ABC transporter, ATP-binding protein</fullName>
    </submittedName>
</protein>
<evidence type="ECO:0000313" key="4">
    <source>
        <dbReference type="EMBL" id="EKC73131.1"/>
    </source>
</evidence>
<dbReference type="InterPro" id="IPR027417">
    <property type="entry name" value="P-loop_NTPase"/>
</dbReference>
<keyword evidence="2" id="KW-0547">Nucleotide-binding</keyword>
<reference evidence="4" key="1">
    <citation type="journal article" date="2013" name="Environ. Microbiol.">
        <title>Microbiota from the distal guts of lean and obese adolescents exhibit partial functional redundancy besides clear differences in community structure.</title>
        <authorList>
            <person name="Ferrer M."/>
            <person name="Ruiz A."/>
            <person name="Lanza F."/>
            <person name="Haange S.B."/>
            <person name="Oberbach A."/>
            <person name="Till H."/>
            <person name="Bargiela R."/>
            <person name="Campoy C."/>
            <person name="Segura M.T."/>
            <person name="Richter M."/>
            <person name="von Bergen M."/>
            <person name="Seifert J."/>
            <person name="Suarez A."/>
        </authorList>
    </citation>
    <scope>NUCLEOTIDE SEQUENCE</scope>
</reference>
<evidence type="ECO:0000256" key="1">
    <source>
        <dbReference type="ARBA" id="ARBA00022448"/>
    </source>
</evidence>
<evidence type="ECO:0000256" key="3">
    <source>
        <dbReference type="ARBA" id="ARBA00022840"/>
    </source>
</evidence>
<comment type="caution">
    <text evidence="4">The sequence shown here is derived from an EMBL/GenBank/DDBJ whole genome shotgun (WGS) entry which is preliminary data.</text>
</comment>
<dbReference type="InterPro" id="IPR051782">
    <property type="entry name" value="ABC_Transporter_VariousFunc"/>
</dbReference>
<accession>K1UNY2</accession>